<organism evidence="5 6">
    <name type="scientific">Blattamonas nauphoetae</name>
    <dbReference type="NCBI Taxonomy" id="2049346"/>
    <lineage>
        <taxon>Eukaryota</taxon>
        <taxon>Metamonada</taxon>
        <taxon>Preaxostyla</taxon>
        <taxon>Oxymonadida</taxon>
        <taxon>Blattamonas</taxon>
    </lineage>
</organism>
<dbReference type="InterPro" id="IPR015943">
    <property type="entry name" value="WD40/YVTN_repeat-like_dom_sf"/>
</dbReference>
<feature type="repeat" description="WD" evidence="4">
    <location>
        <begin position="197"/>
        <end position="239"/>
    </location>
</feature>
<dbReference type="InterPro" id="IPR001680">
    <property type="entry name" value="WD40_rpt"/>
</dbReference>
<comment type="similarity">
    <text evidence="3">Belongs to the WD repeat PROPPIN family.</text>
</comment>
<dbReference type="InterPro" id="IPR048720">
    <property type="entry name" value="PROPPIN"/>
</dbReference>
<proteinExistence type="inferred from homology"/>
<sequence length="349" mass="39117">MQVADVNKEVTFLNFNQTNSCLIVGTKKGYSLWRTHPFDQCTRGFIEHPIHLCEMYFSTSLLAVVCNDKDENFNPRVLYLFNTKIDQVICLLRFNEDIQGVKLNQTHLVVILRASIIIYTLEKIEPVCTLDIYFSTNPDATANQRTSFAVLCPTKPLLAYPCDPVRGHVCIAHINDLKSGSDTTNTEEESYGTYQLIEAHEHPVAALAFTQDGQKLATASAHGTIIRIWDTNTRAMLMEVKRSKVGKTAAIHSLCFSDDGQYLVVSSSSKTVHLFCIEGEQSSETSIACIYLNQEGISERMNIASFSADSTEIQLACADGQYFTFKIPEGKGQKKLMMMKGYNVLRHPE</sequence>
<dbReference type="Proteomes" id="UP001281761">
    <property type="component" value="Unassembled WGS sequence"/>
</dbReference>
<protein>
    <submittedName>
        <fullName evidence="5">WD repeat domain phosphoinositide-interacting protein 2</fullName>
    </submittedName>
</protein>
<keyword evidence="2" id="KW-0677">Repeat</keyword>
<dbReference type="SUPFAM" id="SSF50978">
    <property type="entry name" value="WD40 repeat-like"/>
    <property type="match status" value="1"/>
</dbReference>
<evidence type="ECO:0000313" key="6">
    <source>
        <dbReference type="Proteomes" id="UP001281761"/>
    </source>
</evidence>
<dbReference type="SMART" id="SM00320">
    <property type="entry name" value="WD40"/>
    <property type="match status" value="2"/>
</dbReference>
<accession>A0ABQ9Y5U2</accession>
<comment type="caution">
    <text evidence="5">The sequence shown here is derived from an EMBL/GenBank/DDBJ whole genome shotgun (WGS) entry which is preliminary data.</text>
</comment>
<dbReference type="EMBL" id="JARBJD010000032">
    <property type="protein sequence ID" value="KAK2959107.1"/>
    <property type="molecule type" value="Genomic_DNA"/>
</dbReference>
<dbReference type="Gene3D" id="2.130.10.10">
    <property type="entry name" value="YVTN repeat-like/Quinoprotein amine dehydrogenase"/>
    <property type="match status" value="1"/>
</dbReference>
<evidence type="ECO:0000256" key="3">
    <source>
        <dbReference type="ARBA" id="ARBA00025740"/>
    </source>
</evidence>
<keyword evidence="1 4" id="KW-0853">WD repeat</keyword>
<dbReference type="PANTHER" id="PTHR11227">
    <property type="entry name" value="WD-REPEAT PROTEIN INTERACTING WITH PHOSPHOINOSIDES WIPI -RELATED"/>
    <property type="match status" value="1"/>
</dbReference>
<evidence type="ECO:0000256" key="2">
    <source>
        <dbReference type="ARBA" id="ARBA00022737"/>
    </source>
</evidence>
<name>A0ABQ9Y5U2_9EUKA</name>
<dbReference type="Pfam" id="PF21032">
    <property type="entry name" value="PROPPIN"/>
    <property type="match status" value="1"/>
</dbReference>
<keyword evidence="6" id="KW-1185">Reference proteome</keyword>
<evidence type="ECO:0000313" key="5">
    <source>
        <dbReference type="EMBL" id="KAK2959107.1"/>
    </source>
</evidence>
<evidence type="ECO:0000256" key="4">
    <source>
        <dbReference type="PROSITE-ProRule" id="PRU00221"/>
    </source>
</evidence>
<reference evidence="5 6" key="1">
    <citation type="journal article" date="2022" name="bioRxiv">
        <title>Genomics of Preaxostyla Flagellates Illuminates Evolutionary Transitions and the Path Towards Mitochondrial Loss.</title>
        <authorList>
            <person name="Novak L.V.F."/>
            <person name="Treitli S.C."/>
            <person name="Pyrih J."/>
            <person name="Halakuc P."/>
            <person name="Pipaliya S.V."/>
            <person name="Vacek V."/>
            <person name="Brzon O."/>
            <person name="Soukal P."/>
            <person name="Eme L."/>
            <person name="Dacks J.B."/>
            <person name="Karnkowska A."/>
            <person name="Elias M."/>
            <person name="Hampl V."/>
        </authorList>
    </citation>
    <scope>NUCLEOTIDE SEQUENCE [LARGE SCALE GENOMIC DNA]</scope>
    <source>
        <strain evidence="5">NAU3</strain>
        <tissue evidence="5">Gut</tissue>
    </source>
</reference>
<dbReference type="InterPro" id="IPR036322">
    <property type="entry name" value="WD40_repeat_dom_sf"/>
</dbReference>
<gene>
    <name evidence="5" type="ORF">BLNAU_5902</name>
</gene>
<dbReference type="PROSITE" id="PS50082">
    <property type="entry name" value="WD_REPEATS_2"/>
    <property type="match status" value="1"/>
</dbReference>
<evidence type="ECO:0000256" key="1">
    <source>
        <dbReference type="ARBA" id="ARBA00022574"/>
    </source>
</evidence>